<organism evidence="3 4">
    <name type="scientific">Solanum tuberosum</name>
    <name type="common">Potato</name>
    <dbReference type="NCBI Taxonomy" id="4113"/>
    <lineage>
        <taxon>Eukaryota</taxon>
        <taxon>Viridiplantae</taxon>
        <taxon>Streptophyta</taxon>
        <taxon>Embryophyta</taxon>
        <taxon>Tracheophyta</taxon>
        <taxon>Spermatophyta</taxon>
        <taxon>Magnoliopsida</taxon>
        <taxon>eudicotyledons</taxon>
        <taxon>Gunneridae</taxon>
        <taxon>Pentapetalae</taxon>
        <taxon>asterids</taxon>
        <taxon>lamiids</taxon>
        <taxon>Solanales</taxon>
        <taxon>Solanaceae</taxon>
        <taxon>Solanoideae</taxon>
        <taxon>Solaneae</taxon>
        <taxon>Solanum</taxon>
    </lineage>
</organism>
<dbReference type="EnsemblPlants" id="PGSC0003DMT400095919">
    <property type="protein sequence ID" value="PGSC0003DMT400095919"/>
    <property type="gene ID" value="PGSC0003DMG400045490"/>
</dbReference>
<dbReference type="InterPro" id="IPR046796">
    <property type="entry name" value="Transposase_32_dom"/>
</dbReference>
<dbReference type="InParanoid" id="M1DXB6"/>
<feature type="domain" description="Putative plant transposon protein" evidence="2">
    <location>
        <begin position="16"/>
        <end position="67"/>
    </location>
</feature>
<reference evidence="3" key="2">
    <citation type="submission" date="2015-06" db="UniProtKB">
        <authorList>
            <consortium name="EnsemblPlants"/>
        </authorList>
    </citation>
    <scope>IDENTIFICATION</scope>
    <source>
        <strain evidence="3">DM1-3 516 R44</strain>
    </source>
</reference>
<feature type="region of interest" description="Disordered" evidence="1">
    <location>
        <begin position="233"/>
        <end position="266"/>
    </location>
</feature>
<proteinExistence type="predicted"/>
<protein>
    <submittedName>
        <fullName evidence="3">Integrase core domain containing protein</fullName>
    </submittedName>
</protein>
<accession>M1DXB6</accession>
<name>M1DXB6_SOLTU</name>
<evidence type="ECO:0000256" key="1">
    <source>
        <dbReference type="SAM" id="MobiDB-lite"/>
    </source>
</evidence>
<keyword evidence="4" id="KW-1185">Reference proteome</keyword>
<dbReference type="PaxDb" id="4113-PGSC0003DMT400095919"/>
<feature type="compositionally biased region" description="Low complexity" evidence="1">
    <location>
        <begin position="234"/>
        <end position="249"/>
    </location>
</feature>
<reference evidence="4" key="1">
    <citation type="journal article" date="2011" name="Nature">
        <title>Genome sequence and analysis of the tuber crop potato.</title>
        <authorList>
            <consortium name="The Potato Genome Sequencing Consortium"/>
        </authorList>
    </citation>
    <scope>NUCLEOTIDE SEQUENCE [LARGE SCALE GENOMIC DNA]</scope>
    <source>
        <strain evidence="4">cv. DM1-3 516 R44</strain>
    </source>
</reference>
<evidence type="ECO:0000313" key="3">
    <source>
        <dbReference type="EnsemblPlants" id="PGSC0003DMT400095919"/>
    </source>
</evidence>
<evidence type="ECO:0000259" key="2">
    <source>
        <dbReference type="Pfam" id="PF20167"/>
    </source>
</evidence>
<sequence>MASVRSGSPHHGWVSDRAVMVAALVAGVEIDFDRMLLVEIHERAFKTSTTYPFPCLIFHLCRDSGVPIWHCDRLIHPIGTLDIGLIRDEANVTAPRREPQVEIASTIPRLQTVDQSTDYRLGSWVDALENFTKCETTDVDYCNDPKNELVKLEPHMYDGTKKLVTYSKQGSQNLLLLASGQSMRIRTQKKIQHTFLLTQGHQPLHLEPLEAPPQKVIPDIVTVSQYDEEYTLIGSPTGAASSSTNGSTSETVPAPQNDDSTPVAGQPNRWCVEGQWKIYRDAKMKNDKEKMARLITEERRVLTGSLHTVSDIHRLFNLHKCDWMARDPGTYSEEIVREFYTFYAASLRGSISKQSKPLAEDPLTSTIVRGCLVDIPQATISRFLYGTTTSHSLVTKHFSV</sequence>
<dbReference type="AlphaFoldDB" id="M1DXB6"/>
<dbReference type="Pfam" id="PF20167">
    <property type="entry name" value="Transposase_32"/>
    <property type="match status" value="1"/>
</dbReference>
<dbReference type="Gramene" id="PGSC0003DMT400095919">
    <property type="protein sequence ID" value="PGSC0003DMT400095919"/>
    <property type="gene ID" value="PGSC0003DMG400045490"/>
</dbReference>
<evidence type="ECO:0000313" key="4">
    <source>
        <dbReference type="Proteomes" id="UP000011115"/>
    </source>
</evidence>
<dbReference type="Proteomes" id="UP000011115">
    <property type="component" value="Unassembled WGS sequence"/>
</dbReference>
<dbReference type="HOGENOM" id="CLU_689650_0_0_1"/>